<dbReference type="GO" id="GO:0016020">
    <property type="term" value="C:membrane"/>
    <property type="evidence" value="ECO:0007669"/>
    <property type="project" value="UniProtKB-SubCell"/>
</dbReference>
<dbReference type="AlphaFoldDB" id="A0AAN8WPB0"/>
<evidence type="ECO:0000256" key="4">
    <source>
        <dbReference type="ARBA" id="ARBA00023136"/>
    </source>
</evidence>
<protein>
    <recommendedName>
        <fullName evidence="6">SLC26A/SulP transporter domain-containing protein</fullName>
    </recommendedName>
</protein>
<feature type="transmembrane region" description="Helical" evidence="5">
    <location>
        <begin position="83"/>
        <end position="106"/>
    </location>
</feature>
<evidence type="ECO:0000256" key="5">
    <source>
        <dbReference type="SAM" id="Phobius"/>
    </source>
</evidence>
<keyword evidence="3 5" id="KW-1133">Transmembrane helix</keyword>
<feature type="transmembrane region" description="Helical" evidence="5">
    <location>
        <begin position="433"/>
        <end position="460"/>
    </location>
</feature>
<feature type="non-terminal residue" evidence="7">
    <location>
        <position position="1"/>
    </location>
</feature>
<accession>A0AAN8WPB0</accession>
<organism evidence="7 8">
    <name type="scientific">Halocaridina rubra</name>
    <name type="common">Hawaiian red shrimp</name>
    <dbReference type="NCBI Taxonomy" id="373956"/>
    <lineage>
        <taxon>Eukaryota</taxon>
        <taxon>Metazoa</taxon>
        <taxon>Ecdysozoa</taxon>
        <taxon>Arthropoda</taxon>
        <taxon>Crustacea</taxon>
        <taxon>Multicrustacea</taxon>
        <taxon>Malacostraca</taxon>
        <taxon>Eumalacostraca</taxon>
        <taxon>Eucarida</taxon>
        <taxon>Decapoda</taxon>
        <taxon>Pleocyemata</taxon>
        <taxon>Caridea</taxon>
        <taxon>Atyoidea</taxon>
        <taxon>Atyidae</taxon>
        <taxon>Halocaridina</taxon>
    </lineage>
</organism>
<comment type="caution">
    <text evidence="7">The sequence shown here is derived from an EMBL/GenBank/DDBJ whole genome shotgun (WGS) entry which is preliminary data.</text>
</comment>
<evidence type="ECO:0000313" key="7">
    <source>
        <dbReference type="EMBL" id="KAK7065718.1"/>
    </source>
</evidence>
<dbReference type="GO" id="GO:0055085">
    <property type="term" value="P:transmembrane transport"/>
    <property type="evidence" value="ECO:0007669"/>
    <property type="project" value="InterPro"/>
</dbReference>
<keyword evidence="2 5" id="KW-0812">Transmembrane</keyword>
<feature type="transmembrane region" description="Helical" evidence="5">
    <location>
        <begin position="47"/>
        <end position="71"/>
    </location>
</feature>
<dbReference type="InterPro" id="IPR011547">
    <property type="entry name" value="SLC26A/SulP_dom"/>
</dbReference>
<feature type="non-terminal residue" evidence="7">
    <location>
        <position position="533"/>
    </location>
</feature>
<dbReference type="PANTHER" id="PTHR11814">
    <property type="entry name" value="SULFATE TRANSPORTER"/>
    <property type="match status" value="1"/>
</dbReference>
<keyword evidence="4 5" id="KW-0472">Membrane</keyword>
<evidence type="ECO:0000259" key="6">
    <source>
        <dbReference type="Pfam" id="PF00916"/>
    </source>
</evidence>
<feature type="transmembrane region" description="Helical" evidence="5">
    <location>
        <begin position="372"/>
        <end position="392"/>
    </location>
</feature>
<comment type="subcellular location">
    <subcellularLocation>
        <location evidence="1">Membrane</location>
        <topology evidence="1">Multi-pass membrane protein</topology>
    </subcellularLocation>
</comment>
<keyword evidence="8" id="KW-1185">Reference proteome</keyword>
<feature type="transmembrane region" description="Helical" evidence="5">
    <location>
        <begin position="399"/>
        <end position="421"/>
    </location>
</feature>
<feature type="domain" description="SLC26A/SulP transporter" evidence="6">
    <location>
        <begin position="43"/>
        <end position="429"/>
    </location>
</feature>
<sequence>NTGLLRFLTFVFQKQFHKTFSKRNLRRRIPYLEWLPNYNLECLEGDILAGFTVGLTVIPQGIAYANVAGLAPNYGLYSAFMGCFIYMFFGSCKDITIGPTAIMALMTHEYSGAGGPDFAILLCFLSGIIILASGICNLGFLITFISKPVITGFTSAAAITIACTQIKGIFGISISAEGVIETIKKLAENIDEFRWQDFTLGSACIVALLLMRKIKDLKAVKPNPDDQTCMRILRKIGFLTSVGRNAIIVVICCILAYCLDANQPFRLTGEVQPGLPNFQLPPFQTVVDNETLYFPDMISSLGAGVAIIPLISILESIAIASAFAGNKTIDATQEMLALGLCNLAGSFLQSMPVTGSFSRTAVNASSGVKTQAGGVVTGILVILALAVLTPYFKYIPKACLSAVIICAVIFMVEYEAVLPIWRAQPLDFIPLWFSFITCLFWKLEYGILIGVAANICVLLYRIARTKVDVNIIMKQDGDELAYVVVEPQDGLLFPSVDHVRAQITKAGLRNAQGTVPVVVDCTHFTAVDYTAAK</sequence>
<evidence type="ECO:0000256" key="1">
    <source>
        <dbReference type="ARBA" id="ARBA00004141"/>
    </source>
</evidence>
<evidence type="ECO:0000313" key="8">
    <source>
        <dbReference type="Proteomes" id="UP001381693"/>
    </source>
</evidence>
<reference evidence="7 8" key="1">
    <citation type="submission" date="2023-11" db="EMBL/GenBank/DDBJ databases">
        <title>Halocaridina rubra genome assembly.</title>
        <authorList>
            <person name="Smith C."/>
        </authorList>
    </citation>
    <scope>NUCLEOTIDE SEQUENCE [LARGE SCALE GENOMIC DNA]</scope>
    <source>
        <strain evidence="7">EP-1</strain>
        <tissue evidence="7">Whole</tissue>
    </source>
</reference>
<feature type="transmembrane region" description="Helical" evidence="5">
    <location>
        <begin position="301"/>
        <end position="323"/>
    </location>
</feature>
<proteinExistence type="predicted"/>
<dbReference type="Pfam" id="PF00916">
    <property type="entry name" value="Sulfate_transp"/>
    <property type="match status" value="1"/>
</dbReference>
<dbReference type="InterPro" id="IPR001902">
    <property type="entry name" value="SLC26A/SulP_fam"/>
</dbReference>
<dbReference type="Proteomes" id="UP001381693">
    <property type="component" value="Unassembled WGS sequence"/>
</dbReference>
<feature type="transmembrane region" description="Helical" evidence="5">
    <location>
        <begin position="118"/>
        <end position="142"/>
    </location>
</feature>
<feature type="transmembrane region" description="Helical" evidence="5">
    <location>
        <begin position="232"/>
        <end position="257"/>
    </location>
</feature>
<feature type="transmembrane region" description="Helical" evidence="5">
    <location>
        <begin position="335"/>
        <end position="352"/>
    </location>
</feature>
<gene>
    <name evidence="7" type="ORF">SK128_028314</name>
</gene>
<evidence type="ECO:0000256" key="3">
    <source>
        <dbReference type="ARBA" id="ARBA00022989"/>
    </source>
</evidence>
<evidence type="ECO:0000256" key="2">
    <source>
        <dbReference type="ARBA" id="ARBA00022692"/>
    </source>
</evidence>
<dbReference type="EMBL" id="JAXCGZ010020018">
    <property type="protein sequence ID" value="KAK7065718.1"/>
    <property type="molecule type" value="Genomic_DNA"/>
</dbReference>
<name>A0AAN8WPB0_HALRR</name>